<evidence type="ECO:0000313" key="10">
    <source>
        <dbReference type="Proteomes" id="UP000003494"/>
    </source>
</evidence>
<dbReference type="HAMAP" id="MF_01113">
    <property type="entry name" value="DNApol_IV"/>
    <property type="match status" value="1"/>
</dbReference>
<comment type="cofactor">
    <cofactor evidence="6">
        <name>Mg(2+)</name>
        <dbReference type="ChEBI" id="CHEBI:18420"/>
    </cofactor>
    <text evidence="6">Binds 2 magnesium ions per subunit.</text>
</comment>
<accession>C4GAM5</accession>
<evidence type="ECO:0000256" key="3">
    <source>
        <dbReference type="ARBA" id="ARBA00022695"/>
    </source>
</evidence>
<sequence length="425" mass="47212">MPDPIIFHVDVNSAFLSWTASDRMAKGIDKVDLRDLPSAIGGDPKTRHGIITAKSIPAKRYGIVTGEPVSQALRKCPSLILVPGDYSLYARQSQALMDLLRKYAPAVDPFSIDEAFCDMTGTASLYGDPVLFAHKLKDEIRRDLGFTVNVGISSNHLLAKMASDFTKPDRVHTLWPREIPRKMWPLPAADLLFVGESTAQKLKSLGILTIGDLAGTPEDLLVSHFGKHGSQMLAYANGTEPSDLTSRHRKSRGFSNEITISHDLVDREEARLILLSLCETLAARIRLQGDKIRLVGVYYKDSSFVSASRQTRLNRSSSSTQTIYETALSLLHELWDGRPLRLLGVRGSEIDKDSGSYQMDLFDAGKNRKLDQLDAAVDQIRDKFGDSSIRRAVFLGADETDLKKRRSNRSRKKPEDPTEPETPCC</sequence>
<dbReference type="InterPro" id="IPR043502">
    <property type="entry name" value="DNA/RNA_pol_sf"/>
</dbReference>
<keyword evidence="6" id="KW-0235">DNA replication</keyword>
<feature type="binding site" evidence="6">
    <location>
        <position position="10"/>
    </location>
    <ligand>
        <name>Mg(2+)</name>
        <dbReference type="ChEBI" id="CHEBI:18420"/>
    </ligand>
</feature>
<organism evidence="9 10">
    <name type="scientific">Shuttleworthella satelles DSM 14600</name>
    <dbReference type="NCBI Taxonomy" id="626523"/>
    <lineage>
        <taxon>Bacteria</taxon>
        <taxon>Bacillati</taxon>
        <taxon>Bacillota</taxon>
        <taxon>Clostridia</taxon>
        <taxon>Lachnospirales</taxon>
        <taxon>Lachnospiraceae</taxon>
        <taxon>Shuttleworthella</taxon>
    </lineage>
</organism>
<keyword evidence="6" id="KW-0238">DNA-binding</keyword>
<dbReference type="Pfam" id="PF00817">
    <property type="entry name" value="IMS"/>
    <property type="match status" value="1"/>
</dbReference>
<dbReference type="GO" id="GO:0006281">
    <property type="term" value="P:DNA repair"/>
    <property type="evidence" value="ECO:0007669"/>
    <property type="project" value="UniProtKB-UniRule"/>
</dbReference>
<dbReference type="Pfam" id="PF11799">
    <property type="entry name" value="IMS_C"/>
    <property type="match status" value="1"/>
</dbReference>
<keyword evidence="6" id="KW-0963">Cytoplasm</keyword>
<comment type="catalytic activity">
    <reaction evidence="6">
        <text>DNA(n) + a 2'-deoxyribonucleoside 5'-triphosphate = DNA(n+1) + diphosphate</text>
        <dbReference type="Rhea" id="RHEA:22508"/>
        <dbReference type="Rhea" id="RHEA-COMP:17339"/>
        <dbReference type="Rhea" id="RHEA-COMP:17340"/>
        <dbReference type="ChEBI" id="CHEBI:33019"/>
        <dbReference type="ChEBI" id="CHEBI:61560"/>
        <dbReference type="ChEBI" id="CHEBI:173112"/>
        <dbReference type="EC" id="2.7.7.7"/>
    </reaction>
</comment>
<dbReference type="GO" id="GO:0042276">
    <property type="term" value="P:error-prone translesion synthesis"/>
    <property type="evidence" value="ECO:0007669"/>
    <property type="project" value="TreeGrafter"/>
</dbReference>
<reference evidence="9" key="1">
    <citation type="submission" date="2009-04" db="EMBL/GenBank/DDBJ databases">
        <authorList>
            <person name="Weinstock G."/>
            <person name="Sodergren E."/>
            <person name="Clifton S."/>
            <person name="Fulton L."/>
            <person name="Fulton B."/>
            <person name="Courtney L."/>
            <person name="Fronick C."/>
            <person name="Harrison M."/>
            <person name="Strong C."/>
            <person name="Farmer C."/>
            <person name="Delahaunty K."/>
            <person name="Markovic C."/>
            <person name="Hall O."/>
            <person name="Minx P."/>
            <person name="Tomlinson C."/>
            <person name="Mitreva M."/>
            <person name="Nelson J."/>
            <person name="Hou S."/>
            <person name="Wollam A."/>
            <person name="Pepin K.H."/>
            <person name="Johnson M."/>
            <person name="Bhonagiri V."/>
            <person name="Nash W.E."/>
            <person name="Warren W."/>
            <person name="Chinwalla A."/>
            <person name="Mardis E.R."/>
            <person name="Wilson R.K."/>
        </authorList>
    </citation>
    <scope>NUCLEOTIDE SEQUENCE [LARGE SCALE GENOMIC DNA]</scope>
    <source>
        <strain evidence="9">DSM 14600</strain>
    </source>
</reference>
<dbReference type="InterPro" id="IPR017961">
    <property type="entry name" value="DNA_pol_Y-fam_little_finger"/>
</dbReference>
<comment type="similarity">
    <text evidence="1 6">Belongs to the DNA polymerase type-Y family.</text>
</comment>
<dbReference type="EC" id="2.7.7.7" evidence="6"/>
<evidence type="ECO:0000256" key="2">
    <source>
        <dbReference type="ARBA" id="ARBA00022457"/>
    </source>
</evidence>
<feature type="binding site" evidence="6">
    <location>
        <position position="113"/>
    </location>
    <ligand>
        <name>Mg(2+)</name>
        <dbReference type="ChEBI" id="CHEBI:18420"/>
    </ligand>
</feature>
<dbReference type="CDD" id="cd03586">
    <property type="entry name" value="PolY_Pol_IV_kappa"/>
    <property type="match status" value="1"/>
</dbReference>
<protein>
    <recommendedName>
        <fullName evidence="6">DNA polymerase IV</fullName>
        <shortName evidence="6">Pol IV</shortName>
        <ecNumber evidence="6">2.7.7.7</ecNumber>
    </recommendedName>
</protein>
<name>C4GAM5_9FIRM</name>
<evidence type="ECO:0000256" key="7">
    <source>
        <dbReference type="SAM" id="MobiDB-lite"/>
    </source>
</evidence>
<dbReference type="SUPFAM" id="SSF100879">
    <property type="entry name" value="Lesion bypass DNA polymerase (Y-family), little finger domain"/>
    <property type="match status" value="1"/>
</dbReference>
<evidence type="ECO:0000256" key="5">
    <source>
        <dbReference type="ARBA" id="ARBA00022932"/>
    </source>
</evidence>
<dbReference type="PANTHER" id="PTHR11076:SF35">
    <property type="entry name" value="DNA REPAIR PROTEIN HOMOLOG YOBH"/>
    <property type="match status" value="1"/>
</dbReference>
<feature type="region of interest" description="Disordered" evidence="7">
    <location>
        <begin position="403"/>
        <end position="425"/>
    </location>
</feature>
<feature type="site" description="Substrate discrimination" evidence="6">
    <location>
        <position position="15"/>
    </location>
</feature>
<dbReference type="InterPro" id="IPR001126">
    <property type="entry name" value="UmuC"/>
</dbReference>
<dbReference type="Gene3D" id="3.40.1170.60">
    <property type="match status" value="1"/>
</dbReference>
<evidence type="ECO:0000313" key="9">
    <source>
        <dbReference type="EMBL" id="EEP28168.1"/>
    </source>
</evidence>
<comment type="function">
    <text evidence="6">Poorly processive, error-prone DNA polymerase involved in untargeted mutagenesis. Copies undamaged DNA at stalled replication forks, which arise in vivo from mismatched or misaligned primer ends. These misaligned primers can be extended by PolIV. Exhibits no 3'-5' exonuclease (proofreading) activity. May be involved in translesional synthesis, in conjunction with the beta clamp from PolIII.</text>
</comment>
<dbReference type="InterPro" id="IPR050116">
    <property type="entry name" value="DNA_polymerase-Y"/>
</dbReference>
<dbReference type="GO" id="GO:0009432">
    <property type="term" value="P:SOS response"/>
    <property type="evidence" value="ECO:0007669"/>
    <property type="project" value="TreeGrafter"/>
</dbReference>
<dbReference type="GO" id="GO:0000287">
    <property type="term" value="F:magnesium ion binding"/>
    <property type="evidence" value="ECO:0007669"/>
    <property type="project" value="UniProtKB-UniRule"/>
</dbReference>
<dbReference type="GO" id="GO:0003684">
    <property type="term" value="F:damaged DNA binding"/>
    <property type="evidence" value="ECO:0007669"/>
    <property type="project" value="InterPro"/>
</dbReference>
<keyword evidence="3 6" id="KW-0548">Nucleotidyltransferase</keyword>
<dbReference type="GO" id="GO:0006261">
    <property type="term" value="P:DNA-templated DNA replication"/>
    <property type="evidence" value="ECO:0007669"/>
    <property type="project" value="UniProtKB-UniRule"/>
</dbReference>
<comment type="subunit">
    <text evidence="6">Monomer.</text>
</comment>
<dbReference type="EMBL" id="ACIP02000002">
    <property type="protein sequence ID" value="EEP28168.1"/>
    <property type="molecule type" value="Genomic_DNA"/>
</dbReference>
<evidence type="ECO:0000259" key="8">
    <source>
        <dbReference type="PROSITE" id="PS50173"/>
    </source>
</evidence>
<keyword evidence="5 6" id="KW-0239">DNA-directed DNA polymerase</keyword>
<feature type="compositionally biased region" description="Basic residues" evidence="7">
    <location>
        <begin position="403"/>
        <end position="412"/>
    </location>
</feature>
<dbReference type="Gene3D" id="3.30.70.270">
    <property type="match status" value="1"/>
</dbReference>
<evidence type="ECO:0000256" key="6">
    <source>
        <dbReference type="HAMAP-Rule" id="MF_01113"/>
    </source>
</evidence>
<dbReference type="Proteomes" id="UP000003494">
    <property type="component" value="Unassembled WGS sequence"/>
</dbReference>
<dbReference type="SUPFAM" id="SSF56672">
    <property type="entry name" value="DNA/RNA polymerases"/>
    <property type="match status" value="1"/>
</dbReference>
<comment type="caution">
    <text evidence="9">The sequence shown here is derived from an EMBL/GenBank/DDBJ whole genome shotgun (WGS) entry which is preliminary data.</text>
</comment>
<keyword evidence="6" id="KW-0460">Magnesium</keyword>
<keyword evidence="6" id="KW-0808">Transferase</keyword>
<dbReference type="RefSeq" id="WP_006905987.1">
    <property type="nucleotide sequence ID" value="NZ_GG665866.1"/>
</dbReference>
<evidence type="ECO:0000256" key="1">
    <source>
        <dbReference type="ARBA" id="ARBA00010945"/>
    </source>
</evidence>
<keyword evidence="4 6" id="KW-0227">DNA damage</keyword>
<comment type="subcellular location">
    <subcellularLocation>
        <location evidence="6">Cytoplasm</location>
    </subcellularLocation>
</comment>
<dbReference type="eggNOG" id="COG0389">
    <property type="taxonomic scope" value="Bacteria"/>
</dbReference>
<keyword evidence="6" id="KW-0479">Metal-binding</keyword>
<dbReference type="Gene3D" id="1.10.150.20">
    <property type="entry name" value="5' to 3' exonuclease, C-terminal subdomain"/>
    <property type="match status" value="1"/>
</dbReference>
<dbReference type="Gene3D" id="3.30.1490.100">
    <property type="entry name" value="DNA polymerase, Y-family, little finger domain"/>
    <property type="match status" value="1"/>
</dbReference>
<evidence type="ECO:0000256" key="4">
    <source>
        <dbReference type="ARBA" id="ARBA00022763"/>
    </source>
</evidence>
<dbReference type="STRING" id="626523.GCWU000342_00976"/>
<feature type="active site" evidence="6">
    <location>
        <position position="114"/>
    </location>
</feature>
<gene>
    <name evidence="6" type="primary">dinB</name>
    <name evidence="9" type="ORF">GCWU000342_00976</name>
</gene>
<dbReference type="InterPro" id="IPR022880">
    <property type="entry name" value="DNApol_IV"/>
</dbReference>
<keyword evidence="10" id="KW-1185">Reference proteome</keyword>
<dbReference type="PANTHER" id="PTHR11076">
    <property type="entry name" value="DNA REPAIR POLYMERASE UMUC / TRANSFERASE FAMILY MEMBER"/>
    <property type="match status" value="1"/>
</dbReference>
<keyword evidence="2 6" id="KW-0515">Mutator protein</keyword>
<keyword evidence="6" id="KW-0234">DNA repair</keyword>
<feature type="domain" description="UmuC" evidence="8">
    <location>
        <begin position="6"/>
        <end position="195"/>
    </location>
</feature>
<dbReference type="GO" id="GO:0005829">
    <property type="term" value="C:cytosol"/>
    <property type="evidence" value="ECO:0007669"/>
    <property type="project" value="TreeGrafter"/>
</dbReference>
<dbReference type="GO" id="GO:0003887">
    <property type="term" value="F:DNA-directed DNA polymerase activity"/>
    <property type="evidence" value="ECO:0007669"/>
    <property type="project" value="UniProtKB-UniRule"/>
</dbReference>
<dbReference type="AlphaFoldDB" id="C4GAM5"/>
<dbReference type="HOGENOM" id="CLU_012348_1_1_9"/>
<proteinExistence type="inferred from homology"/>
<dbReference type="PROSITE" id="PS50173">
    <property type="entry name" value="UMUC"/>
    <property type="match status" value="1"/>
</dbReference>
<dbReference type="InterPro" id="IPR043128">
    <property type="entry name" value="Rev_trsase/Diguanyl_cyclase"/>
</dbReference>
<dbReference type="InterPro" id="IPR036775">
    <property type="entry name" value="DNA_pol_Y-fam_lit_finger_sf"/>
</dbReference>